<organism evidence="3 4">
    <name type="scientific">Bifidobacterium tibiigranuli</name>
    <dbReference type="NCBI Taxonomy" id="2172043"/>
    <lineage>
        <taxon>Bacteria</taxon>
        <taxon>Bacillati</taxon>
        <taxon>Actinomycetota</taxon>
        <taxon>Actinomycetes</taxon>
        <taxon>Bifidobacteriales</taxon>
        <taxon>Bifidobacteriaceae</taxon>
        <taxon>Bifidobacterium</taxon>
    </lineage>
</organism>
<dbReference type="InterPro" id="IPR019405">
    <property type="entry name" value="Lactonase_7-beta_prop"/>
</dbReference>
<proteinExistence type="inferred from homology"/>
<feature type="region of interest" description="Disordered" evidence="2">
    <location>
        <begin position="260"/>
        <end position="279"/>
    </location>
</feature>
<feature type="compositionally biased region" description="Basic and acidic residues" evidence="2">
    <location>
        <begin position="260"/>
        <end position="277"/>
    </location>
</feature>
<dbReference type="AlphaFoldDB" id="A0A5N6S2T8"/>
<dbReference type="OrthoDB" id="9790815at2"/>
<name>A0A5N6S2T8_9BIFI</name>
<dbReference type="InterPro" id="IPR015943">
    <property type="entry name" value="WD40/YVTN_repeat-like_dom_sf"/>
</dbReference>
<dbReference type="InterPro" id="IPR050282">
    <property type="entry name" value="Cycloisomerase_2"/>
</dbReference>
<evidence type="ECO:0000313" key="3">
    <source>
        <dbReference type="EMBL" id="KAE8127544.1"/>
    </source>
</evidence>
<dbReference type="Pfam" id="PF10282">
    <property type="entry name" value="Lactonase"/>
    <property type="match status" value="1"/>
</dbReference>
<keyword evidence="4" id="KW-1185">Reference proteome</keyword>
<evidence type="ECO:0000256" key="1">
    <source>
        <dbReference type="ARBA" id="ARBA00005564"/>
    </source>
</evidence>
<dbReference type="RefSeq" id="WP_152581260.1">
    <property type="nucleotide sequence ID" value="NZ_QDAG01000008.1"/>
</dbReference>
<gene>
    <name evidence="3" type="ORF">DDE84_08445</name>
</gene>
<dbReference type="GO" id="GO:0017057">
    <property type="term" value="F:6-phosphogluconolactonase activity"/>
    <property type="evidence" value="ECO:0007669"/>
    <property type="project" value="TreeGrafter"/>
</dbReference>
<comment type="similarity">
    <text evidence="1">Belongs to the cycloisomerase 2 family.</text>
</comment>
<comment type="caution">
    <text evidence="3">The sequence shown here is derived from an EMBL/GenBank/DDBJ whole genome shotgun (WGS) entry which is preliminary data.</text>
</comment>
<dbReference type="SUPFAM" id="SSF51004">
    <property type="entry name" value="C-terminal (heme d1) domain of cytochrome cd1-nitrite reductase"/>
    <property type="match status" value="1"/>
</dbReference>
<dbReference type="Proteomes" id="UP000325415">
    <property type="component" value="Unassembled WGS sequence"/>
</dbReference>
<reference evidence="3 4" key="1">
    <citation type="submission" date="2018-04" db="EMBL/GenBank/DDBJ databases">
        <authorList>
            <person name="Eckel V.P."/>
            <person name="Vogel R.F."/>
        </authorList>
    </citation>
    <scope>NUCLEOTIDE SEQUENCE [LARGE SCALE GENOMIC DNA]</scope>
    <source>
        <strain evidence="4">TMW 2.1764</strain>
    </source>
</reference>
<dbReference type="GO" id="GO:0005829">
    <property type="term" value="C:cytosol"/>
    <property type="evidence" value="ECO:0007669"/>
    <property type="project" value="TreeGrafter"/>
</dbReference>
<evidence type="ECO:0000256" key="2">
    <source>
        <dbReference type="SAM" id="MobiDB-lite"/>
    </source>
</evidence>
<dbReference type="PANTHER" id="PTHR30344:SF1">
    <property type="entry name" value="6-PHOSPHOGLUCONOLACTONASE"/>
    <property type="match status" value="1"/>
</dbReference>
<dbReference type="Gene3D" id="2.130.10.10">
    <property type="entry name" value="YVTN repeat-like/Quinoprotein amine dehydrogenase"/>
    <property type="match status" value="1"/>
</dbReference>
<evidence type="ECO:0000313" key="4">
    <source>
        <dbReference type="Proteomes" id="UP000325415"/>
    </source>
</evidence>
<protein>
    <submittedName>
        <fullName evidence="3">Carboxy-cis,cis-muconate cyclase</fullName>
    </submittedName>
</protein>
<dbReference type="GeneID" id="78127708"/>
<dbReference type="InterPro" id="IPR011048">
    <property type="entry name" value="Haem_d1_sf"/>
</dbReference>
<accession>A0A5N6S2T8</accession>
<sequence>MDILVGGFGPLNGQTCKGIERFALTVDAHNASSAAKCEDEAEVERETEGGNGCNDSNTIRVLRRDVLADLPSPTWLERDGDMLYAVLENTGEITSLRIECDDDGLRLRELSRVPVQGDGPTHAAIAVDDEGQRHLVVADYGDGSIAVHPIGDDGGAMHGTQLLRGEGHGPLPAQAGPHAHWVLPLPDGRVLTTDLGADRIYVHQWDHGALRRIGAVMLAPGTGLRDMHLMPTNDGGWCVAVVGEWGDSVTLLACDDVSKGSAEHGHEGGHEHERDTGGDGIRVVQTVDLGGDPGDQAASLAYVSSAAVLAARPDGSARAAHSAGSARPGESTPTAAGFAYIGLRGSERIITLAWDGERFARLAEPETPGWRGRGILCGGKRPRQLVAFDTLLFAADETSNNIAVFELLATGEPCERAHFDADSPTVIVRV</sequence>
<dbReference type="EMBL" id="QDAG01000008">
    <property type="protein sequence ID" value="KAE8127544.1"/>
    <property type="molecule type" value="Genomic_DNA"/>
</dbReference>
<dbReference type="PANTHER" id="PTHR30344">
    <property type="entry name" value="6-PHOSPHOGLUCONOLACTONASE-RELATED"/>
    <property type="match status" value="1"/>
</dbReference>